<reference evidence="1" key="2">
    <citation type="journal article" date="2015" name="Genome Biol.">
        <title>Comparative genomics of Steinernema reveals deeply conserved gene regulatory networks.</title>
        <authorList>
            <person name="Dillman A.R."/>
            <person name="Macchietto M."/>
            <person name="Porter C.F."/>
            <person name="Rogers A."/>
            <person name="Williams B."/>
            <person name="Antoshechkin I."/>
            <person name="Lee M.M."/>
            <person name="Goodwin Z."/>
            <person name="Lu X."/>
            <person name="Lewis E.E."/>
            <person name="Goodrich-Blair H."/>
            <person name="Stock S.P."/>
            <person name="Adams B.J."/>
            <person name="Sternberg P.W."/>
            <person name="Mortazavi A."/>
        </authorList>
    </citation>
    <scope>NUCLEOTIDE SEQUENCE [LARGE SCALE GENOMIC DNA]</scope>
    <source>
        <strain evidence="1">ALL</strain>
    </source>
</reference>
<evidence type="ECO:0000313" key="1">
    <source>
        <dbReference type="EMBL" id="TKR81238.1"/>
    </source>
</evidence>
<reference evidence="1" key="3">
    <citation type="journal article" date="2019" name="G3 (Bethesda)">
        <title>Hybrid Assembly of the Genome of the Entomopathogenic Nematode Steinernema carpocapsae Identifies the X-Chromosome.</title>
        <authorList>
            <person name="Serra L."/>
            <person name="Macchietto M."/>
            <person name="Macias-Munoz A."/>
            <person name="McGill C.J."/>
            <person name="Rodriguez I.M."/>
            <person name="Rodriguez B."/>
            <person name="Murad R."/>
            <person name="Mortazavi A."/>
        </authorList>
    </citation>
    <scope>NUCLEOTIDE SEQUENCE</scope>
    <source>
        <strain evidence="1">ALL</strain>
    </source>
</reference>
<dbReference type="EMBL" id="AZBU02000004">
    <property type="protein sequence ID" value="TKR81238.1"/>
    <property type="molecule type" value="Genomic_DNA"/>
</dbReference>
<accession>A0A4U5NEB5</accession>
<reference evidence="1" key="1">
    <citation type="submission" date="2013-11" db="EMBL/GenBank/DDBJ databases">
        <authorList>
            <person name="Sternberg P."/>
            <person name="Dillman A."/>
            <person name="Macchietto M."/>
        </authorList>
    </citation>
    <scope>NUCLEOTIDE SEQUENCE</scope>
    <source>
        <strain evidence="1">ALL</strain>
    </source>
</reference>
<name>A0A4U5NEB5_STECR</name>
<gene>
    <name evidence="1" type="ORF">L596_015143</name>
</gene>
<sequence>MRVFKHVEKTSESSCSRNNVHSNFVHQVNGSLQLHLLTENDDRVGTTITVVEIFFVLQNIQEITNFR</sequence>
<dbReference type="AlphaFoldDB" id="A0A4U5NEB5"/>
<proteinExistence type="predicted"/>
<organism evidence="1">
    <name type="scientific">Steinernema carpocapsae</name>
    <name type="common">Entomopathogenic nematode</name>
    <dbReference type="NCBI Taxonomy" id="34508"/>
    <lineage>
        <taxon>Eukaryota</taxon>
        <taxon>Metazoa</taxon>
        <taxon>Ecdysozoa</taxon>
        <taxon>Nematoda</taxon>
        <taxon>Chromadorea</taxon>
        <taxon>Rhabditida</taxon>
        <taxon>Tylenchina</taxon>
        <taxon>Panagrolaimomorpha</taxon>
        <taxon>Strongyloidoidea</taxon>
        <taxon>Steinernematidae</taxon>
        <taxon>Steinernema</taxon>
    </lineage>
</organism>
<protein>
    <submittedName>
        <fullName evidence="1">Uncharacterized protein</fullName>
    </submittedName>
</protein>
<comment type="caution">
    <text evidence="1">The sequence shown here is derived from an EMBL/GenBank/DDBJ whole genome shotgun (WGS) entry which is preliminary data.</text>
</comment>